<protein>
    <submittedName>
        <fullName evidence="3">Caspase domain-containing protein</fullName>
    </submittedName>
</protein>
<dbReference type="PANTHER" id="PTHR48104:SF30">
    <property type="entry name" value="METACASPASE-1"/>
    <property type="match status" value="1"/>
</dbReference>
<dbReference type="AlphaFoldDB" id="A0A521FLA3"/>
<dbReference type="GO" id="GO:0004197">
    <property type="term" value="F:cysteine-type endopeptidase activity"/>
    <property type="evidence" value="ECO:0007669"/>
    <property type="project" value="InterPro"/>
</dbReference>
<evidence type="ECO:0000259" key="2">
    <source>
        <dbReference type="Pfam" id="PF00656"/>
    </source>
</evidence>
<dbReference type="RefSeq" id="WP_142494615.1">
    <property type="nucleotide sequence ID" value="NZ_FXTO01000034.1"/>
</dbReference>
<sequence>MNLLHSTALAGALALGALTALPALARENYALLIGASTYPSLDQRFWLRGPANDIDLVATYLQSNPAMPFSPDHIAVLADGIEGGTPPTLQAIRDGFAALTAKVQPGDFVYLHFSGHGSQAPALDPSTETDGLDELFLPVDIGPWEDNTGTVQNALVDDEIGALIGAIRDKGADVWVVFDSCHSGTATRAAPSVDDEIRMRKLGPEALGIPADRMIAAEGTSRALPDPHDAPPAAVEMSATPVAKPGKLVAFFAAQTNETTPEKNMPKGKAGRRLQGVFTYTLFETLAERPGVTYRQLAQEVLRKYAALNLARSTPLFEGDLDDPIFGTGAAGRVLQWPATAKDDALTLPAGRLHGLSEGEELILLTSPADLDDAALATYKVTQLDQFSATLAPVDAAPDALPKGAVLRKTSATLDLSLAVALPAPGSVPATALKAAIQWAQDNARLGPRIRFVPAGDDADLRLAVIPDSPRPDAIWFMPASGLVQTDGFDRLFSISTADKDAETLGQVFSENLSYMSKALNLMKVGAATSGKALDVSASLTRARFDATSEAVIDGSHAAIPSGGVTRMVPDDVIGLDLSNPNDTPVDFNILYVGSDYSISFMGNGRLHPGDRLTEDFVLVTDDAFGRDRLLVIVSPADPQSAVEDLSFLDQPPLERTRAVGDGARGLTGLLDEAGFGQTTRAAVSLSSRKKKAQPAPAFLQFEIDTVPKP</sequence>
<feature type="domain" description="Peptidase C14 caspase" evidence="2">
    <location>
        <begin position="29"/>
        <end position="304"/>
    </location>
</feature>
<reference evidence="3 4" key="1">
    <citation type="submission" date="2017-05" db="EMBL/GenBank/DDBJ databases">
        <authorList>
            <person name="Varghese N."/>
            <person name="Submissions S."/>
        </authorList>
    </citation>
    <scope>NUCLEOTIDE SEQUENCE [LARGE SCALE GENOMIC DNA]</scope>
    <source>
        <strain evidence="3 4">DSM 29506</strain>
    </source>
</reference>
<feature type="chain" id="PRO_5021942116" evidence="1">
    <location>
        <begin position="26"/>
        <end position="710"/>
    </location>
</feature>
<dbReference type="EMBL" id="FXTO01000034">
    <property type="protein sequence ID" value="SMO96982.1"/>
    <property type="molecule type" value="Genomic_DNA"/>
</dbReference>
<evidence type="ECO:0000313" key="4">
    <source>
        <dbReference type="Proteomes" id="UP000316030"/>
    </source>
</evidence>
<gene>
    <name evidence="3" type="ORF">SAMN06265173_1348</name>
</gene>
<keyword evidence="1" id="KW-0732">Signal</keyword>
<dbReference type="PANTHER" id="PTHR48104">
    <property type="entry name" value="METACASPASE-4"/>
    <property type="match status" value="1"/>
</dbReference>
<keyword evidence="4" id="KW-1185">Reference proteome</keyword>
<evidence type="ECO:0000256" key="1">
    <source>
        <dbReference type="SAM" id="SignalP"/>
    </source>
</evidence>
<proteinExistence type="predicted"/>
<dbReference type="GO" id="GO:0006508">
    <property type="term" value="P:proteolysis"/>
    <property type="evidence" value="ECO:0007669"/>
    <property type="project" value="InterPro"/>
</dbReference>
<dbReference type="Pfam" id="PF00656">
    <property type="entry name" value="Peptidase_C14"/>
    <property type="match status" value="1"/>
</dbReference>
<organism evidence="3 4">
    <name type="scientific">Thalassovita litoralis</name>
    <dbReference type="NCBI Taxonomy" id="1010611"/>
    <lineage>
        <taxon>Bacteria</taxon>
        <taxon>Pseudomonadati</taxon>
        <taxon>Pseudomonadota</taxon>
        <taxon>Alphaproteobacteria</taxon>
        <taxon>Rhodobacterales</taxon>
        <taxon>Roseobacteraceae</taxon>
        <taxon>Thalassovita</taxon>
    </lineage>
</organism>
<dbReference type="InterPro" id="IPR011600">
    <property type="entry name" value="Pept_C14_caspase"/>
</dbReference>
<accession>A0A521FLA3</accession>
<dbReference type="Gene3D" id="3.40.50.1460">
    <property type="match status" value="1"/>
</dbReference>
<dbReference type="InterPro" id="IPR050452">
    <property type="entry name" value="Metacaspase"/>
</dbReference>
<feature type="signal peptide" evidence="1">
    <location>
        <begin position="1"/>
        <end position="25"/>
    </location>
</feature>
<dbReference type="Proteomes" id="UP000316030">
    <property type="component" value="Unassembled WGS sequence"/>
</dbReference>
<dbReference type="GO" id="GO:0005737">
    <property type="term" value="C:cytoplasm"/>
    <property type="evidence" value="ECO:0007669"/>
    <property type="project" value="TreeGrafter"/>
</dbReference>
<name>A0A521FLA3_9RHOB</name>
<dbReference type="OrthoDB" id="5489622at2"/>
<evidence type="ECO:0000313" key="3">
    <source>
        <dbReference type="EMBL" id="SMO96982.1"/>
    </source>
</evidence>